<accession>A0A9W6SS71</accession>
<name>A0A9W6SS71_9ACTN</name>
<dbReference type="AlphaFoldDB" id="A0A9W6SS71"/>
<evidence type="ECO:0000313" key="1">
    <source>
        <dbReference type="EMBL" id="GLZ79781.1"/>
    </source>
</evidence>
<reference evidence="1" key="1">
    <citation type="submission" date="2023-03" db="EMBL/GenBank/DDBJ databases">
        <title>Actinorhabdospora filicis NBRC 111898.</title>
        <authorList>
            <person name="Ichikawa N."/>
            <person name="Sato H."/>
            <person name="Tonouchi N."/>
        </authorList>
    </citation>
    <scope>NUCLEOTIDE SEQUENCE</scope>
    <source>
        <strain evidence="1">NBRC 111898</strain>
    </source>
</reference>
<dbReference type="EMBL" id="BSTX01000003">
    <property type="protein sequence ID" value="GLZ79781.1"/>
    <property type="molecule type" value="Genomic_DNA"/>
</dbReference>
<comment type="caution">
    <text evidence="1">The sequence shown here is derived from an EMBL/GenBank/DDBJ whole genome shotgun (WGS) entry which is preliminary data.</text>
</comment>
<evidence type="ECO:0000313" key="2">
    <source>
        <dbReference type="Proteomes" id="UP001165079"/>
    </source>
</evidence>
<evidence type="ECO:0008006" key="3">
    <source>
        <dbReference type="Google" id="ProtNLM"/>
    </source>
</evidence>
<keyword evidence="2" id="KW-1185">Reference proteome</keyword>
<sequence length="247" mass="26935">MTTLSAEPLGARLAPHLSYPLVSVAPGEGEWHSLSSMLTGDGLFGQFRRLAERTASPPEVQVTHVMGWLAAAISIPMVTAWRLEGVVPLLDPDETFVRPDEGGWFNATAIGEPVTVDGDEATLIRHVTALMEPLVARVLPHSRLGRRTIWAVISDRMWVSLYPRDPSDPSCPDAKVRLESLFAGCGPLDQRRRWTSVDLPPDRSALAPTASACCLAYKSEGGEYCAVLCPKTSEGQKQDELRTMCAR</sequence>
<organism evidence="1 2">
    <name type="scientific">Actinorhabdospora filicis</name>
    <dbReference type="NCBI Taxonomy" id="1785913"/>
    <lineage>
        <taxon>Bacteria</taxon>
        <taxon>Bacillati</taxon>
        <taxon>Actinomycetota</taxon>
        <taxon>Actinomycetes</taxon>
        <taxon>Micromonosporales</taxon>
        <taxon>Micromonosporaceae</taxon>
        <taxon>Actinorhabdospora</taxon>
    </lineage>
</organism>
<gene>
    <name evidence="1" type="ORF">Afil01_45880</name>
</gene>
<dbReference type="Proteomes" id="UP001165079">
    <property type="component" value="Unassembled WGS sequence"/>
</dbReference>
<dbReference type="RefSeq" id="WP_285664925.1">
    <property type="nucleotide sequence ID" value="NZ_BSTX01000003.1"/>
</dbReference>
<proteinExistence type="predicted"/>
<protein>
    <recommendedName>
        <fullName evidence="3">Ferric iron reductase FhuF-like transporter</fullName>
    </recommendedName>
</protein>